<dbReference type="GO" id="GO:0016405">
    <property type="term" value="F:CoA-ligase activity"/>
    <property type="evidence" value="ECO:0007669"/>
    <property type="project" value="TreeGrafter"/>
</dbReference>
<protein>
    <submittedName>
        <fullName evidence="4">CSON001432 protein</fullName>
    </submittedName>
</protein>
<dbReference type="EMBL" id="UFQS01001214">
    <property type="protein sequence ID" value="SSX09818.1"/>
    <property type="molecule type" value="Genomic_DNA"/>
</dbReference>
<evidence type="ECO:0000256" key="1">
    <source>
        <dbReference type="ARBA" id="ARBA00004275"/>
    </source>
</evidence>
<evidence type="ECO:0000256" key="2">
    <source>
        <dbReference type="ARBA" id="ARBA00023140"/>
    </source>
</evidence>
<dbReference type="Gene3D" id="3.40.50.12780">
    <property type="entry name" value="N-terminal domain of ligase-like"/>
    <property type="match status" value="1"/>
</dbReference>
<feature type="domain" description="AMP-dependent synthetase/ligase" evidence="3">
    <location>
        <begin position="41"/>
        <end position="222"/>
    </location>
</feature>
<keyword evidence="2" id="KW-0576">Peroxisome</keyword>
<proteinExistence type="predicted"/>
<evidence type="ECO:0000313" key="5">
    <source>
        <dbReference type="EMBL" id="SSX29541.1"/>
    </source>
</evidence>
<evidence type="ECO:0000313" key="4">
    <source>
        <dbReference type="EMBL" id="SSX09818.1"/>
    </source>
</evidence>
<organism evidence="4">
    <name type="scientific">Culicoides sonorensis</name>
    <name type="common">Biting midge</name>
    <dbReference type="NCBI Taxonomy" id="179676"/>
    <lineage>
        <taxon>Eukaryota</taxon>
        <taxon>Metazoa</taxon>
        <taxon>Ecdysozoa</taxon>
        <taxon>Arthropoda</taxon>
        <taxon>Hexapoda</taxon>
        <taxon>Insecta</taxon>
        <taxon>Pterygota</taxon>
        <taxon>Neoptera</taxon>
        <taxon>Endopterygota</taxon>
        <taxon>Diptera</taxon>
        <taxon>Nematocera</taxon>
        <taxon>Chironomoidea</taxon>
        <taxon>Ceratopogonidae</taxon>
        <taxon>Ceratopogoninae</taxon>
        <taxon>Culicoides</taxon>
        <taxon>Monoculicoides</taxon>
    </lineage>
</organism>
<sequence>MELPKYDPESKIWKGAVVPYPFPENSGVIDVTLNLMKQNLDWVCQISDDSGEIYTYARLLKEAFSLAYALKYKYGVRQGDRIILNMDYHHYMLPTWYACALAGAVLCPFILSGEPQDEVTELVATINPVMLISSESKDLTMFDTILKTLNLKIPFITFNNDVETNDDLKPLLENDVNIDEFPLPKISDPSKEVFLLLLSSGTTSKSKLIPVTNKRVCASLVTNVLRAEYTIEDFLQMVANHNVNILFMKPIDIYNALKSKTIETISLDSVMRCISLGQHLSPNLAEKFEKYLKNTFVASMYGATELGTVIAFPSYGKQPTGSVGKIGKNLHLKIIDENGKNLGPNETGEILAKAIYVDFNGYFQNEKLSNEVIDNEGYFKTGDMGYVNDEANLFLVERKKFLISYRGEWINQNKIETVVLEQISGCQRVCCVDIEDEINGVMPIVVIVPEKDFSSFDEQEIMRVITETHDFPFETKILFFDSVPLTTSDKVRKIVLRDMVRLRLNNNN</sequence>
<dbReference type="Gene3D" id="2.30.38.10">
    <property type="entry name" value="Luciferase, Domain 3"/>
    <property type="match status" value="1"/>
</dbReference>
<name>A0A336L0Y1_CULSO</name>
<dbReference type="OMA" id="ELSSECW"/>
<dbReference type="Gene3D" id="3.30.300.30">
    <property type="match status" value="1"/>
</dbReference>
<comment type="subcellular location">
    <subcellularLocation>
        <location evidence="1">Peroxisome</location>
    </subcellularLocation>
</comment>
<feature type="domain" description="AMP-dependent synthetase/ligase" evidence="3">
    <location>
        <begin position="231"/>
        <end position="356"/>
    </location>
</feature>
<accession>A0A336L0Y1</accession>
<reference evidence="4" key="1">
    <citation type="submission" date="2018-04" db="EMBL/GenBank/DDBJ databases">
        <authorList>
            <person name="Go L.Y."/>
            <person name="Mitchell J.A."/>
        </authorList>
    </citation>
    <scope>NUCLEOTIDE SEQUENCE</scope>
    <source>
        <tissue evidence="4">Whole organism</tissue>
    </source>
</reference>
<dbReference type="GO" id="GO:0005777">
    <property type="term" value="C:peroxisome"/>
    <property type="evidence" value="ECO:0007669"/>
    <property type="project" value="UniProtKB-SubCell"/>
</dbReference>
<reference evidence="5" key="2">
    <citation type="submission" date="2018-07" db="EMBL/GenBank/DDBJ databases">
        <authorList>
            <person name="Quirk P.G."/>
            <person name="Krulwich T.A."/>
        </authorList>
    </citation>
    <scope>NUCLEOTIDE SEQUENCE</scope>
</reference>
<dbReference type="EMBL" id="UFQT01001214">
    <property type="protein sequence ID" value="SSX29541.1"/>
    <property type="molecule type" value="Genomic_DNA"/>
</dbReference>
<dbReference type="Pfam" id="PF00501">
    <property type="entry name" value="AMP-binding"/>
    <property type="match status" value="2"/>
</dbReference>
<dbReference type="Gene3D" id="3.40.50.980">
    <property type="match status" value="1"/>
</dbReference>
<dbReference type="InterPro" id="IPR045851">
    <property type="entry name" value="AMP-bd_C_sf"/>
</dbReference>
<dbReference type="VEuPathDB" id="VectorBase:CSON001432"/>
<dbReference type="InterPro" id="IPR020845">
    <property type="entry name" value="AMP-binding_CS"/>
</dbReference>
<gene>
    <name evidence="4" type="primary">CSON001432</name>
</gene>
<dbReference type="PANTHER" id="PTHR24096">
    <property type="entry name" value="LONG-CHAIN-FATTY-ACID--COA LIGASE"/>
    <property type="match status" value="1"/>
</dbReference>
<dbReference type="PROSITE" id="PS00455">
    <property type="entry name" value="AMP_BINDING"/>
    <property type="match status" value="1"/>
</dbReference>
<dbReference type="InterPro" id="IPR000873">
    <property type="entry name" value="AMP-dep_synth/lig_dom"/>
</dbReference>
<dbReference type="PANTHER" id="PTHR24096:SF353">
    <property type="entry name" value="GH16244P-RELATED"/>
    <property type="match status" value="1"/>
</dbReference>
<dbReference type="AlphaFoldDB" id="A0A336L0Y1"/>
<dbReference type="SUPFAM" id="SSF56801">
    <property type="entry name" value="Acetyl-CoA synthetase-like"/>
    <property type="match status" value="1"/>
</dbReference>
<evidence type="ECO:0000259" key="3">
    <source>
        <dbReference type="Pfam" id="PF00501"/>
    </source>
</evidence>
<dbReference type="InterPro" id="IPR042099">
    <property type="entry name" value="ANL_N_sf"/>
</dbReference>